<dbReference type="Gene3D" id="3.40.1580.10">
    <property type="entry name" value="SMI1/KNR4-like"/>
    <property type="match status" value="1"/>
</dbReference>
<dbReference type="KEGG" id="tum:CBW65_02595"/>
<dbReference type="SMART" id="SM00860">
    <property type="entry name" value="SMI1_KNR4"/>
    <property type="match status" value="1"/>
</dbReference>
<dbReference type="InterPro" id="IPR037883">
    <property type="entry name" value="Knr4/Smi1-like_sf"/>
</dbReference>
<sequence length="155" mass="18405">MADFSFLKKYVLNEKEDNPSQWKHSFYSLQESEVLEAESRISRVFPGELRSFYLEIGYGFLCNQSKQGFNRLMDPMSVADFRLGEDIYEFDPDRELYDNVNSIIFFEVSEGTYLTMDLSQEEDNSDCKIYYFGKVIANNLEEFLRRMDTEPNYFI</sequence>
<dbReference type="InterPro" id="IPR018958">
    <property type="entry name" value="Knr4/Smi1-like_dom"/>
</dbReference>
<protein>
    <recommendedName>
        <fullName evidence="1">Knr4/Smi1-like domain-containing protein</fullName>
    </recommendedName>
</protein>
<dbReference type="Proteomes" id="UP000195437">
    <property type="component" value="Chromosome"/>
</dbReference>
<evidence type="ECO:0000313" key="3">
    <source>
        <dbReference type="Proteomes" id="UP000195437"/>
    </source>
</evidence>
<keyword evidence="3" id="KW-1185">Reference proteome</keyword>
<organism evidence="2 3">
    <name type="scientific">Tumebacillus avium</name>
    <dbReference type="NCBI Taxonomy" id="1903704"/>
    <lineage>
        <taxon>Bacteria</taxon>
        <taxon>Bacillati</taxon>
        <taxon>Bacillota</taxon>
        <taxon>Bacilli</taxon>
        <taxon>Bacillales</taxon>
        <taxon>Alicyclobacillaceae</taxon>
        <taxon>Tumebacillus</taxon>
    </lineage>
</organism>
<dbReference type="EMBL" id="CP021434">
    <property type="protein sequence ID" value="ARU60077.1"/>
    <property type="molecule type" value="Genomic_DNA"/>
</dbReference>
<dbReference type="RefSeq" id="WP_087455465.1">
    <property type="nucleotide sequence ID" value="NZ_CP021434.1"/>
</dbReference>
<accession>A0A1Y0II02</accession>
<dbReference type="Pfam" id="PF09346">
    <property type="entry name" value="SMI1_KNR4"/>
    <property type="match status" value="1"/>
</dbReference>
<reference evidence="3" key="1">
    <citation type="submission" date="2017-05" db="EMBL/GenBank/DDBJ databases">
        <authorList>
            <person name="Sung H."/>
        </authorList>
    </citation>
    <scope>NUCLEOTIDE SEQUENCE [LARGE SCALE GENOMIC DNA]</scope>
    <source>
        <strain evidence="3">AR23208</strain>
    </source>
</reference>
<proteinExistence type="predicted"/>
<evidence type="ECO:0000313" key="2">
    <source>
        <dbReference type="EMBL" id="ARU60077.1"/>
    </source>
</evidence>
<gene>
    <name evidence="2" type="ORF">CBW65_02595</name>
</gene>
<dbReference type="OrthoDB" id="2635342at2"/>
<name>A0A1Y0II02_9BACL</name>
<dbReference type="AlphaFoldDB" id="A0A1Y0II02"/>
<evidence type="ECO:0000259" key="1">
    <source>
        <dbReference type="SMART" id="SM00860"/>
    </source>
</evidence>
<dbReference type="SUPFAM" id="SSF160631">
    <property type="entry name" value="SMI1/KNR4-like"/>
    <property type="match status" value="1"/>
</dbReference>
<feature type="domain" description="Knr4/Smi1-like" evidence="1">
    <location>
        <begin position="28"/>
        <end position="146"/>
    </location>
</feature>